<accession>A0AAV4NJY7</accession>
<keyword evidence="2" id="KW-1185">Reference proteome</keyword>
<dbReference type="Proteomes" id="UP001054945">
    <property type="component" value="Unassembled WGS sequence"/>
</dbReference>
<reference evidence="1 2" key="1">
    <citation type="submission" date="2021-06" db="EMBL/GenBank/DDBJ databases">
        <title>Caerostris extrusa draft genome.</title>
        <authorList>
            <person name="Kono N."/>
            <person name="Arakawa K."/>
        </authorList>
    </citation>
    <scope>NUCLEOTIDE SEQUENCE [LARGE SCALE GENOMIC DNA]</scope>
</reference>
<dbReference type="AlphaFoldDB" id="A0AAV4NJY7"/>
<name>A0AAV4NJY7_CAEEX</name>
<proteinExistence type="predicted"/>
<evidence type="ECO:0000313" key="1">
    <source>
        <dbReference type="EMBL" id="GIX84246.1"/>
    </source>
</evidence>
<sequence>MRLPLPDVIIPATVLGLPDHGGYSGRKPGLHRPASYFPMQQQQASSPSADQVATQGRVLWGFQPSVSGSLIERSSAPSTPCTASPGRHRTRTLCWRLNTDFRKNLMSNRSLEFTRLYGQRMEDLTAACAVQVDTVTACNNKVIRWSVSNLLDGIDYSNATSMAILSFFATCPQPWPQEPVKWFSTMPNTDFKSMSRFKCSWAYGGFFLFPYMRVMDIVETLVKNYVTIPAVDSQGFPNNCVAIESMWGKPNDLLQKIPVTGSDHDAEALPRRVLEYFSLVQAHIFAHDPHSIIVNPMKEGISLEAGKTYHIFVNMVSIYASILSVYVSIA</sequence>
<organism evidence="1 2">
    <name type="scientific">Caerostris extrusa</name>
    <name type="common">Bark spider</name>
    <name type="synonym">Caerostris bankana</name>
    <dbReference type="NCBI Taxonomy" id="172846"/>
    <lineage>
        <taxon>Eukaryota</taxon>
        <taxon>Metazoa</taxon>
        <taxon>Ecdysozoa</taxon>
        <taxon>Arthropoda</taxon>
        <taxon>Chelicerata</taxon>
        <taxon>Arachnida</taxon>
        <taxon>Araneae</taxon>
        <taxon>Araneomorphae</taxon>
        <taxon>Entelegynae</taxon>
        <taxon>Araneoidea</taxon>
        <taxon>Araneidae</taxon>
        <taxon>Caerostris</taxon>
    </lineage>
</organism>
<dbReference type="EMBL" id="BPLR01020946">
    <property type="protein sequence ID" value="GIX84246.1"/>
    <property type="molecule type" value="Genomic_DNA"/>
</dbReference>
<comment type="caution">
    <text evidence="1">The sequence shown here is derived from an EMBL/GenBank/DDBJ whole genome shotgun (WGS) entry which is preliminary data.</text>
</comment>
<evidence type="ECO:0000313" key="2">
    <source>
        <dbReference type="Proteomes" id="UP001054945"/>
    </source>
</evidence>
<gene>
    <name evidence="1" type="ORF">CEXT_149391</name>
</gene>
<protein>
    <submittedName>
        <fullName evidence="1">Uncharacterized protein</fullName>
    </submittedName>
</protein>